<dbReference type="AlphaFoldDB" id="E9GQE7"/>
<evidence type="ECO:0000313" key="3">
    <source>
        <dbReference type="Proteomes" id="UP000000305"/>
    </source>
</evidence>
<dbReference type="Pfam" id="PF00651">
    <property type="entry name" value="BTB"/>
    <property type="match status" value="1"/>
</dbReference>
<evidence type="ECO:0000313" key="2">
    <source>
        <dbReference type="EMBL" id="EFX78350.1"/>
    </source>
</evidence>
<dbReference type="PANTHER" id="PTHR24413">
    <property type="entry name" value="SPECKLE-TYPE POZ PROTEIN"/>
    <property type="match status" value="1"/>
</dbReference>
<sequence length="105" mass="11834">MFATDMRETNSGRVPIEDIGSEILEQLLHFIYTGNLTTATMESMGAELYIAADKFRIMELKSGSETFMLRHLSPHNCVVLVLHGYPSNLDSHWANCKIRKADNST</sequence>
<protein>
    <recommendedName>
        <fullName evidence="1">BTB domain-containing protein</fullName>
    </recommendedName>
</protein>
<name>E9GQE7_DAPPU</name>
<dbReference type="InParanoid" id="E9GQE7"/>
<dbReference type="Gene3D" id="3.30.710.10">
    <property type="entry name" value="Potassium Channel Kv1.1, Chain A"/>
    <property type="match status" value="1"/>
</dbReference>
<proteinExistence type="predicted"/>
<keyword evidence="3" id="KW-1185">Reference proteome</keyword>
<dbReference type="InterPro" id="IPR011333">
    <property type="entry name" value="SKP1/BTB/POZ_sf"/>
</dbReference>
<dbReference type="EMBL" id="GL732558">
    <property type="protein sequence ID" value="EFX78350.1"/>
    <property type="molecule type" value="Genomic_DNA"/>
</dbReference>
<feature type="domain" description="BTB" evidence="1">
    <location>
        <begin position="1"/>
        <end position="40"/>
    </location>
</feature>
<dbReference type="HOGENOM" id="CLU_2239279_0_0_1"/>
<accession>E9GQE7</accession>
<dbReference type="KEGG" id="dpx:DAPPUDRAFT_246402"/>
<organism evidence="2 3">
    <name type="scientific">Daphnia pulex</name>
    <name type="common">Water flea</name>
    <dbReference type="NCBI Taxonomy" id="6669"/>
    <lineage>
        <taxon>Eukaryota</taxon>
        <taxon>Metazoa</taxon>
        <taxon>Ecdysozoa</taxon>
        <taxon>Arthropoda</taxon>
        <taxon>Crustacea</taxon>
        <taxon>Branchiopoda</taxon>
        <taxon>Diplostraca</taxon>
        <taxon>Cladocera</taxon>
        <taxon>Anomopoda</taxon>
        <taxon>Daphniidae</taxon>
        <taxon>Daphnia</taxon>
    </lineage>
</organism>
<dbReference type="SUPFAM" id="SSF54695">
    <property type="entry name" value="POZ domain"/>
    <property type="match status" value="1"/>
</dbReference>
<evidence type="ECO:0000259" key="1">
    <source>
        <dbReference type="PROSITE" id="PS50097"/>
    </source>
</evidence>
<gene>
    <name evidence="2" type="ORF">DAPPUDRAFT_246402</name>
</gene>
<dbReference type="PROSITE" id="PS50097">
    <property type="entry name" value="BTB"/>
    <property type="match status" value="1"/>
</dbReference>
<reference evidence="2 3" key="1">
    <citation type="journal article" date="2011" name="Science">
        <title>The ecoresponsive genome of Daphnia pulex.</title>
        <authorList>
            <person name="Colbourne J.K."/>
            <person name="Pfrender M.E."/>
            <person name="Gilbert D."/>
            <person name="Thomas W.K."/>
            <person name="Tucker A."/>
            <person name="Oakley T.H."/>
            <person name="Tokishita S."/>
            <person name="Aerts A."/>
            <person name="Arnold G.J."/>
            <person name="Basu M.K."/>
            <person name="Bauer D.J."/>
            <person name="Caceres C.E."/>
            <person name="Carmel L."/>
            <person name="Casola C."/>
            <person name="Choi J.H."/>
            <person name="Detter J.C."/>
            <person name="Dong Q."/>
            <person name="Dusheyko S."/>
            <person name="Eads B.D."/>
            <person name="Frohlich T."/>
            <person name="Geiler-Samerotte K.A."/>
            <person name="Gerlach D."/>
            <person name="Hatcher P."/>
            <person name="Jogdeo S."/>
            <person name="Krijgsveld J."/>
            <person name="Kriventseva E.V."/>
            <person name="Kultz D."/>
            <person name="Laforsch C."/>
            <person name="Lindquist E."/>
            <person name="Lopez J."/>
            <person name="Manak J.R."/>
            <person name="Muller J."/>
            <person name="Pangilinan J."/>
            <person name="Patwardhan R.P."/>
            <person name="Pitluck S."/>
            <person name="Pritham E.J."/>
            <person name="Rechtsteiner A."/>
            <person name="Rho M."/>
            <person name="Rogozin I.B."/>
            <person name="Sakarya O."/>
            <person name="Salamov A."/>
            <person name="Schaack S."/>
            <person name="Shapiro H."/>
            <person name="Shiga Y."/>
            <person name="Skalitzky C."/>
            <person name="Smith Z."/>
            <person name="Souvorov A."/>
            <person name="Sung W."/>
            <person name="Tang Z."/>
            <person name="Tsuchiya D."/>
            <person name="Tu H."/>
            <person name="Vos H."/>
            <person name="Wang M."/>
            <person name="Wolf Y.I."/>
            <person name="Yamagata H."/>
            <person name="Yamada T."/>
            <person name="Ye Y."/>
            <person name="Shaw J.R."/>
            <person name="Andrews J."/>
            <person name="Crease T.J."/>
            <person name="Tang H."/>
            <person name="Lucas S.M."/>
            <person name="Robertson H.M."/>
            <person name="Bork P."/>
            <person name="Koonin E.V."/>
            <person name="Zdobnov E.M."/>
            <person name="Grigoriev I.V."/>
            <person name="Lynch M."/>
            <person name="Boore J.L."/>
        </authorList>
    </citation>
    <scope>NUCLEOTIDE SEQUENCE [LARGE SCALE GENOMIC DNA]</scope>
</reference>
<dbReference type="PhylomeDB" id="E9GQE7"/>
<dbReference type="Proteomes" id="UP000000305">
    <property type="component" value="Unassembled WGS sequence"/>
</dbReference>
<dbReference type="InterPro" id="IPR000210">
    <property type="entry name" value="BTB/POZ_dom"/>
</dbReference>
<dbReference type="OrthoDB" id="6604135at2759"/>